<protein>
    <recommendedName>
        <fullName evidence="5">Methyltransferase domain-containing protein</fullName>
    </recommendedName>
</protein>
<dbReference type="Proteomes" id="UP000093336">
    <property type="component" value="Unassembled WGS sequence"/>
</dbReference>
<evidence type="ECO:0000313" key="3">
    <source>
        <dbReference type="Proteomes" id="UP000054715"/>
    </source>
</evidence>
<dbReference type="PATRIC" id="fig|455.5.peg.2947"/>
<dbReference type="EMBL" id="LNYG01000013">
    <property type="protein sequence ID" value="KTD08610.1"/>
    <property type="molecule type" value="Genomic_DNA"/>
</dbReference>
<dbReference type="InterPro" id="IPR029063">
    <property type="entry name" value="SAM-dependent_MTases_sf"/>
</dbReference>
<proteinExistence type="predicted"/>
<dbReference type="RefSeq" id="WP_058450615.1">
    <property type="nucleotide sequence ID" value="NZ_CAAAJF010000001.1"/>
</dbReference>
<dbReference type="EMBL" id="LYOZ01000052">
    <property type="protein sequence ID" value="OCH96943.1"/>
    <property type="molecule type" value="Genomic_DNA"/>
</dbReference>
<accession>A0A0W0UL25</accession>
<evidence type="ECO:0000313" key="1">
    <source>
        <dbReference type="EMBL" id="KTD08610.1"/>
    </source>
</evidence>
<dbReference type="Proteomes" id="UP000054715">
    <property type="component" value="Unassembled WGS sequence"/>
</dbReference>
<dbReference type="Gene3D" id="3.40.50.150">
    <property type="entry name" value="Vaccinia Virus protein VP39"/>
    <property type="match status" value="1"/>
</dbReference>
<evidence type="ECO:0008006" key="5">
    <source>
        <dbReference type="Google" id="ProtNLM"/>
    </source>
</evidence>
<dbReference type="AlphaFoldDB" id="A0A0W0UL25"/>
<reference evidence="1 3" key="1">
    <citation type="submission" date="2015-11" db="EMBL/GenBank/DDBJ databases">
        <title>Genomic analysis of 38 Legionella species identifies large and diverse effector repertoires.</title>
        <authorList>
            <person name="Burstein D."/>
            <person name="Amaro F."/>
            <person name="Zusman T."/>
            <person name="Lifshitz Z."/>
            <person name="Cohen O."/>
            <person name="Gilbert J.A."/>
            <person name="Pupko T."/>
            <person name="Shuman H.A."/>
            <person name="Segal G."/>
        </authorList>
    </citation>
    <scope>NUCLEOTIDE SEQUENCE [LARGE SCALE GENOMIC DNA]</scope>
    <source>
        <strain evidence="1 3">JA-26-G1-E2</strain>
    </source>
</reference>
<dbReference type="SUPFAM" id="SSF53335">
    <property type="entry name" value="S-adenosyl-L-methionine-dependent methyltransferases"/>
    <property type="match status" value="1"/>
</dbReference>
<name>A0A0W0UL25_9GAMM</name>
<dbReference type="OrthoDB" id="5635178at2"/>
<comment type="caution">
    <text evidence="1">The sequence shown here is derived from an EMBL/GenBank/DDBJ whole genome shotgun (WGS) entry which is preliminary data.</text>
</comment>
<gene>
    <name evidence="2" type="ORF">A8135_04695</name>
    <name evidence="1" type="ORF">Ljam_2805</name>
</gene>
<dbReference type="STRING" id="455.Ljam_2805"/>
<sequence>MKLFAKLLEATLLPERKDGFLFSFPQSFLFYDVKIDHPHQFLINGEPVRKLRLLYQPKNQHNPTLPSHAACYIHYENGKKEVRSIDPDNVQEVLKSFRKYSGNSIQTFSRMNENQLNWQENSMSYIYKQQTKDPEVFYTELHEKIITGMEMIAARESLQGLNIIDGGCGDGKLLKKIEGRFSGNRTFNMKLLGFDFNQENIAACRQNYAGQCNFIEGDLLRIGRLIQDSKAKGWINPDWPILLTLSGSLTRLVLKNGFDASNVLMQTSANEVNYLIGGGVGEPLITPWMLKQVGYKSNPIPVGESHHFFSYQQQPKLDFVAAKLARLQKINLLDLAVCPNPVEVLLAMQPYLHHDSAIDLSFLPLTKELLGALTKVLKLHPTVKLIFWHPQKETVKQFLEHFFLKAEVSVKILLQDATLLSSHRFYTRLRTTDPTDFIDYKIIHQFILAYFSNALAIERVNYEKYEMAYMHKIIKSITEPNTLVLKETDDDRPRALVITKSEEDEELIKKYFFNFIASCEKEIMANNLSMLPLLIFWYQKGFNLGSPFGDYDVQEVNRFTPEINLYAYLAKHHTEKFDSKAMKMLAKWTIMTKTKPDSEARKAGMAELELLWPTESNTSSLGYTG</sequence>
<evidence type="ECO:0000313" key="2">
    <source>
        <dbReference type="EMBL" id="OCH96943.1"/>
    </source>
</evidence>
<organism evidence="1 3">
    <name type="scientific">Legionella jamestowniensis</name>
    <dbReference type="NCBI Taxonomy" id="455"/>
    <lineage>
        <taxon>Bacteria</taxon>
        <taxon>Pseudomonadati</taxon>
        <taxon>Pseudomonadota</taxon>
        <taxon>Gammaproteobacteria</taxon>
        <taxon>Legionellales</taxon>
        <taxon>Legionellaceae</taxon>
        <taxon>Legionella</taxon>
    </lineage>
</organism>
<evidence type="ECO:0000313" key="4">
    <source>
        <dbReference type="Proteomes" id="UP000093336"/>
    </source>
</evidence>
<keyword evidence="4" id="KW-1185">Reference proteome</keyword>
<reference evidence="2 4" key="2">
    <citation type="submission" date="2016-05" db="EMBL/GenBank/DDBJ databases">
        <authorList>
            <person name="Prochazka B."/>
            <person name="Indra A."/>
            <person name="Hasenberger P."/>
            <person name="Blaschitz M."/>
            <person name="Wagner L."/>
            <person name="Wewalka G."/>
            <person name="Sorschag S."/>
            <person name="Schmid D."/>
            <person name="Ruppitsch W."/>
        </authorList>
    </citation>
    <scope>NUCLEOTIDE SEQUENCE [LARGE SCALE GENOMIC DNA]</scope>
    <source>
        <strain evidence="2 4">974010_12</strain>
    </source>
</reference>